<keyword evidence="5" id="KW-1185">Reference proteome</keyword>
<dbReference type="PANTHER" id="PTHR47932">
    <property type="entry name" value="ATPASE EXPRESSION PROTEIN 3"/>
    <property type="match status" value="1"/>
</dbReference>
<dbReference type="GO" id="GO:0003729">
    <property type="term" value="F:mRNA binding"/>
    <property type="evidence" value="ECO:0007669"/>
    <property type="project" value="TreeGrafter"/>
</dbReference>
<keyword evidence="2" id="KW-0809">Transit peptide</keyword>
<dbReference type="Pfam" id="PF12854">
    <property type="entry name" value="PPR_1"/>
    <property type="match status" value="1"/>
</dbReference>
<feature type="repeat" description="PPR" evidence="3">
    <location>
        <begin position="185"/>
        <end position="219"/>
    </location>
</feature>
<evidence type="ECO:0000256" key="3">
    <source>
        <dbReference type="PROSITE-ProRule" id="PRU00708"/>
    </source>
</evidence>
<comment type="caution">
    <text evidence="4">The sequence shown here is derived from an EMBL/GenBank/DDBJ whole genome shotgun (WGS) entry which is preliminary data.</text>
</comment>
<evidence type="ECO:0008006" key="6">
    <source>
        <dbReference type="Google" id="ProtNLM"/>
    </source>
</evidence>
<reference evidence="4" key="1">
    <citation type="submission" date="2023-07" db="EMBL/GenBank/DDBJ databases">
        <title>A chromosome-level genome assembly of Lolium multiflorum.</title>
        <authorList>
            <person name="Chen Y."/>
            <person name="Copetti D."/>
            <person name="Kolliker R."/>
            <person name="Studer B."/>
        </authorList>
    </citation>
    <scope>NUCLEOTIDE SEQUENCE</scope>
    <source>
        <strain evidence="4">02402/16</strain>
        <tissue evidence="4">Leaf</tissue>
    </source>
</reference>
<feature type="repeat" description="PPR" evidence="3">
    <location>
        <begin position="222"/>
        <end position="256"/>
    </location>
</feature>
<dbReference type="Gene3D" id="1.25.40.10">
    <property type="entry name" value="Tetratricopeptide repeat domain"/>
    <property type="match status" value="2"/>
</dbReference>
<keyword evidence="1" id="KW-0677">Repeat</keyword>
<feature type="repeat" description="PPR" evidence="3">
    <location>
        <begin position="292"/>
        <end position="324"/>
    </location>
</feature>
<dbReference type="Pfam" id="PF13041">
    <property type="entry name" value="PPR_2"/>
    <property type="match status" value="2"/>
</dbReference>
<name>A0AAD8W2U3_LOLMU</name>
<evidence type="ECO:0000313" key="4">
    <source>
        <dbReference type="EMBL" id="KAK1632777.1"/>
    </source>
</evidence>
<dbReference type="NCBIfam" id="TIGR00756">
    <property type="entry name" value="PPR"/>
    <property type="match status" value="6"/>
</dbReference>
<organism evidence="4 5">
    <name type="scientific">Lolium multiflorum</name>
    <name type="common">Italian ryegrass</name>
    <name type="synonym">Lolium perenne subsp. multiflorum</name>
    <dbReference type="NCBI Taxonomy" id="4521"/>
    <lineage>
        <taxon>Eukaryota</taxon>
        <taxon>Viridiplantae</taxon>
        <taxon>Streptophyta</taxon>
        <taxon>Embryophyta</taxon>
        <taxon>Tracheophyta</taxon>
        <taxon>Spermatophyta</taxon>
        <taxon>Magnoliopsida</taxon>
        <taxon>Liliopsida</taxon>
        <taxon>Poales</taxon>
        <taxon>Poaceae</taxon>
        <taxon>BOP clade</taxon>
        <taxon>Pooideae</taxon>
        <taxon>Poodae</taxon>
        <taxon>Poeae</taxon>
        <taxon>Poeae Chloroplast Group 2 (Poeae type)</taxon>
        <taxon>Loliodinae</taxon>
        <taxon>Loliinae</taxon>
        <taxon>Lolium</taxon>
    </lineage>
</organism>
<dbReference type="Pfam" id="PF01535">
    <property type="entry name" value="PPR"/>
    <property type="match status" value="1"/>
</dbReference>
<dbReference type="AlphaFoldDB" id="A0AAD8W2U3"/>
<proteinExistence type="predicted"/>
<evidence type="ECO:0000256" key="2">
    <source>
        <dbReference type="ARBA" id="ARBA00022946"/>
    </source>
</evidence>
<feature type="repeat" description="PPR" evidence="3">
    <location>
        <begin position="114"/>
        <end position="148"/>
    </location>
</feature>
<feature type="repeat" description="PPR" evidence="3">
    <location>
        <begin position="257"/>
        <end position="291"/>
    </location>
</feature>
<dbReference type="PANTHER" id="PTHR47932:SF12">
    <property type="entry name" value="PENTACOTRIPEPTIDE-REPEAT REGION OF PRORP DOMAIN-CONTAINING PROTEIN"/>
    <property type="match status" value="1"/>
</dbReference>
<dbReference type="EMBL" id="JAUUTY010000005">
    <property type="protein sequence ID" value="KAK1632777.1"/>
    <property type="molecule type" value="Genomic_DNA"/>
</dbReference>
<feature type="repeat" description="PPR" evidence="3">
    <location>
        <begin position="149"/>
        <end position="184"/>
    </location>
</feature>
<dbReference type="Proteomes" id="UP001231189">
    <property type="component" value="Unassembled WGS sequence"/>
</dbReference>
<dbReference type="PROSITE" id="PS51375">
    <property type="entry name" value="PPR"/>
    <property type="match status" value="6"/>
</dbReference>
<protein>
    <recommendedName>
        <fullName evidence="6">Pentatricopeptide repeat-containing protein</fullName>
    </recommendedName>
</protein>
<dbReference type="InterPro" id="IPR011990">
    <property type="entry name" value="TPR-like_helical_dom_sf"/>
</dbReference>
<accession>A0AAD8W2U3</accession>
<gene>
    <name evidence="4" type="ORF">QYE76_007092</name>
</gene>
<evidence type="ECO:0000256" key="1">
    <source>
        <dbReference type="ARBA" id="ARBA00022737"/>
    </source>
</evidence>
<sequence>MAHGEPAQALLHHLRRSSSTSTSLLTHRPPHVALAAATARVRSGTLTPEDAHNLFDELLLQATPVPARALNAFLAALARAPASAPAACSDGLSLTVALFSRMSRGHGPPVASPTVHTYGILLDCCCRARHPDLALAFFGRFLRAGLKANNLIVSPLLKVLCQAKRTDEAADVLLHRMPHLGCEPNSISYNMVFKGLCDGSRSQHALDLLRMMAKQEVGCSPDVVSYNTVIHGFLKEGKFSTASNLFHEMVQQGVVPDVVTYNSMIDALCKRGRSREARQILDCGILKGLKPNIVTYSTMLHGYAKEGCLVDMNNLYNLMIGQGW</sequence>
<dbReference type="InterPro" id="IPR002885">
    <property type="entry name" value="PPR_rpt"/>
</dbReference>
<evidence type="ECO:0000313" key="5">
    <source>
        <dbReference type="Proteomes" id="UP001231189"/>
    </source>
</evidence>